<accession>A0ABX2N470</accession>
<comment type="caution">
    <text evidence="4">The sequence shown here is derived from an EMBL/GenBank/DDBJ whole genome shotgun (WGS) entry which is preliminary data.</text>
</comment>
<feature type="domain" description="Response regulatory" evidence="3">
    <location>
        <begin position="1"/>
        <end position="111"/>
    </location>
</feature>
<organism evidence="4 5">
    <name type="scientific">Parasphingorhabdus flavimaris</name>
    <dbReference type="NCBI Taxonomy" id="266812"/>
    <lineage>
        <taxon>Bacteria</taxon>
        <taxon>Pseudomonadati</taxon>
        <taxon>Pseudomonadota</taxon>
        <taxon>Alphaproteobacteria</taxon>
        <taxon>Sphingomonadales</taxon>
        <taxon>Sphingomonadaceae</taxon>
        <taxon>Parasphingorhabdus</taxon>
    </lineage>
</organism>
<dbReference type="InterPro" id="IPR050595">
    <property type="entry name" value="Bact_response_regulator"/>
</dbReference>
<feature type="modified residue" description="4-aspartylphosphate" evidence="2">
    <location>
        <position position="39"/>
    </location>
</feature>
<gene>
    <name evidence="4" type="ORF">HUO14_11175</name>
</gene>
<dbReference type="PANTHER" id="PTHR44591">
    <property type="entry name" value="STRESS RESPONSE REGULATOR PROTEIN 1"/>
    <property type="match status" value="1"/>
</dbReference>
<dbReference type="Gene3D" id="3.40.50.2300">
    <property type="match status" value="1"/>
</dbReference>
<dbReference type="PROSITE" id="PS50110">
    <property type="entry name" value="RESPONSE_REGULATORY"/>
    <property type="match status" value="1"/>
</dbReference>
<name>A0ABX2N470_9SPHN</name>
<dbReference type="Pfam" id="PF00072">
    <property type="entry name" value="Response_reg"/>
    <property type="match status" value="1"/>
</dbReference>
<evidence type="ECO:0000313" key="4">
    <source>
        <dbReference type="EMBL" id="NVD28464.1"/>
    </source>
</evidence>
<evidence type="ECO:0000259" key="3">
    <source>
        <dbReference type="PROSITE" id="PS50110"/>
    </source>
</evidence>
<evidence type="ECO:0000256" key="1">
    <source>
        <dbReference type="ARBA" id="ARBA00022553"/>
    </source>
</evidence>
<protein>
    <submittedName>
        <fullName evidence="4">Response regulator</fullName>
    </submittedName>
</protein>
<dbReference type="SUPFAM" id="SSF52172">
    <property type="entry name" value="CheY-like"/>
    <property type="match status" value="1"/>
</dbReference>
<dbReference type="InterPro" id="IPR011006">
    <property type="entry name" value="CheY-like_superfamily"/>
</dbReference>
<dbReference type="PANTHER" id="PTHR44591:SF18">
    <property type="entry name" value="REGULATORY PROTEIN"/>
    <property type="match status" value="1"/>
</dbReference>
<sequence length="132" mass="14740">MLDVVISDNRDFRPPEHAANASQAIELLEERLFDLVLLDINMPGMDGLQLLDHIVENELARVMIVSSSSVRGSDIRADALKRGAVACYDKADCIRKGDKLVELIRQIVAQNHESPLWLESMDRSEGRVAEEA</sequence>
<dbReference type="InterPro" id="IPR001789">
    <property type="entry name" value="Sig_transdc_resp-reg_receiver"/>
</dbReference>
<reference evidence="4 5" key="1">
    <citation type="submission" date="2020-06" db="EMBL/GenBank/DDBJ databases">
        <authorList>
            <person name="Kim S.-J."/>
            <person name="Park S.-J."/>
        </authorList>
    </citation>
    <scope>NUCLEOTIDE SEQUENCE [LARGE SCALE GENOMIC DNA]</scope>
    <source>
        <strain evidence="4 5">SW-151</strain>
    </source>
</reference>
<dbReference type="EMBL" id="JABWMH010000003">
    <property type="protein sequence ID" value="NVD28464.1"/>
    <property type="molecule type" value="Genomic_DNA"/>
</dbReference>
<proteinExistence type="predicted"/>
<evidence type="ECO:0000313" key="5">
    <source>
        <dbReference type="Proteomes" id="UP000652427"/>
    </source>
</evidence>
<dbReference type="Proteomes" id="UP000652427">
    <property type="component" value="Unassembled WGS sequence"/>
</dbReference>
<keyword evidence="5" id="KW-1185">Reference proteome</keyword>
<keyword evidence="1 2" id="KW-0597">Phosphoprotein</keyword>
<evidence type="ECO:0000256" key="2">
    <source>
        <dbReference type="PROSITE-ProRule" id="PRU00169"/>
    </source>
</evidence>